<reference evidence="1 2" key="1">
    <citation type="submission" date="2023-12" db="EMBL/GenBank/DDBJ databases">
        <title>Sinomonas terricola sp. nov, isolated from litchi orchard soil in Guangdong, PR China.</title>
        <authorList>
            <person name="Jiaxin W."/>
            <person name="Yang Z."/>
            <person name="Honghui Z."/>
        </authorList>
    </citation>
    <scope>NUCLEOTIDE SEQUENCE [LARGE SCALE GENOMIC DNA]</scope>
    <source>
        <strain evidence="1 2">JGH33</strain>
    </source>
</reference>
<organism evidence="1 2">
    <name type="scientific">Sinomonas terricola</name>
    <dbReference type="NCBI Taxonomy" id="3110330"/>
    <lineage>
        <taxon>Bacteria</taxon>
        <taxon>Bacillati</taxon>
        <taxon>Actinomycetota</taxon>
        <taxon>Actinomycetes</taxon>
        <taxon>Micrococcales</taxon>
        <taxon>Micrococcaceae</taxon>
        <taxon>Sinomonas</taxon>
    </lineage>
</organism>
<evidence type="ECO:0000313" key="2">
    <source>
        <dbReference type="Proteomes" id="UP001304769"/>
    </source>
</evidence>
<dbReference type="EMBL" id="JAYGGQ010000001">
    <property type="protein sequence ID" value="MEA5453742.1"/>
    <property type="molecule type" value="Genomic_DNA"/>
</dbReference>
<gene>
    <name evidence="1" type="ORF">SPF06_03315</name>
</gene>
<proteinExistence type="predicted"/>
<protein>
    <submittedName>
        <fullName evidence="1">Glutaredoxin family protein</fullName>
    </submittedName>
</protein>
<keyword evidence="2" id="KW-1185">Reference proteome</keyword>
<dbReference type="Gene3D" id="3.40.30.10">
    <property type="entry name" value="Glutaredoxin"/>
    <property type="match status" value="1"/>
</dbReference>
<evidence type="ECO:0000313" key="1">
    <source>
        <dbReference type="EMBL" id="MEA5453742.1"/>
    </source>
</evidence>
<accession>A0ABU5T256</accession>
<dbReference type="Proteomes" id="UP001304769">
    <property type="component" value="Unassembled WGS sequence"/>
</dbReference>
<dbReference type="Pfam" id="PF05768">
    <property type="entry name" value="Glrx-like"/>
    <property type="match status" value="1"/>
</dbReference>
<name>A0ABU5T256_9MICC</name>
<dbReference type="SUPFAM" id="SSF52833">
    <property type="entry name" value="Thioredoxin-like"/>
    <property type="match status" value="1"/>
</dbReference>
<dbReference type="RefSeq" id="WP_323277490.1">
    <property type="nucleotide sequence ID" value="NZ_JAYGGQ010000001.1"/>
</dbReference>
<dbReference type="InterPro" id="IPR036249">
    <property type="entry name" value="Thioredoxin-like_sf"/>
</dbReference>
<dbReference type="InterPro" id="IPR008554">
    <property type="entry name" value="Glutaredoxin-like"/>
</dbReference>
<comment type="caution">
    <text evidence="1">The sequence shown here is derived from an EMBL/GenBank/DDBJ whole genome shotgun (WGS) entry which is preliminary data.</text>
</comment>
<sequence>MRTPEIVLVTRRECHLCEAAREVVARVAADAGLPWSERLMDDDAELAERFAEEVPVVLVDGVQRDFWRIDEARLRRTIAAAVAQSASSD</sequence>